<dbReference type="InterPro" id="IPR011009">
    <property type="entry name" value="Kinase-like_dom_sf"/>
</dbReference>
<feature type="domain" description="Protein kinase" evidence="5">
    <location>
        <begin position="79"/>
        <end position="368"/>
    </location>
</feature>
<protein>
    <recommendedName>
        <fullName evidence="5">Protein kinase domain-containing protein</fullName>
    </recommendedName>
</protein>
<evidence type="ECO:0000256" key="4">
    <source>
        <dbReference type="ARBA" id="ARBA00022840"/>
    </source>
</evidence>
<evidence type="ECO:0000259" key="5">
    <source>
        <dbReference type="PROSITE" id="PS50011"/>
    </source>
</evidence>
<organism evidence="6 7">
    <name type="scientific">Ceratodon purpureus</name>
    <name type="common">Fire moss</name>
    <name type="synonym">Dicranum purpureum</name>
    <dbReference type="NCBI Taxonomy" id="3225"/>
    <lineage>
        <taxon>Eukaryota</taxon>
        <taxon>Viridiplantae</taxon>
        <taxon>Streptophyta</taxon>
        <taxon>Embryophyta</taxon>
        <taxon>Bryophyta</taxon>
        <taxon>Bryophytina</taxon>
        <taxon>Bryopsida</taxon>
        <taxon>Dicranidae</taxon>
        <taxon>Pseudoditrichales</taxon>
        <taxon>Ditrichaceae</taxon>
        <taxon>Ceratodon</taxon>
    </lineage>
</organism>
<reference evidence="6" key="1">
    <citation type="submission" date="2020-06" db="EMBL/GenBank/DDBJ databases">
        <title>WGS assembly of Ceratodon purpureus strain R40.</title>
        <authorList>
            <person name="Carey S.B."/>
            <person name="Jenkins J."/>
            <person name="Shu S."/>
            <person name="Lovell J.T."/>
            <person name="Sreedasyam A."/>
            <person name="Maumus F."/>
            <person name="Tiley G.P."/>
            <person name="Fernandez-Pozo N."/>
            <person name="Barry K."/>
            <person name="Chen C."/>
            <person name="Wang M."/>
            <person name="Lipzen A."/>
            <person name="Daum C."/>
            <person name="Saski C.A."/>
            <person name="Payton A.C."/>
            <person name="Mcbreen J.C."/>
            <person name="Conrad R.E."/>
            <person name="Kollar L.M."/>
            <person name="Olsson S."/>
            <person name="Huttunen S."/>
            <person name="Landis J.B."/>
            <person name="Wickett N.J."/>
            <person name="Johnson M.G."/>
            <person name="Rensing S.A."/>
            <person name="Grimwood J."/>
            <person name="Schmutz J."/>
            <person name="Mcdaniel S.F."/>
        </authorList>
    </citation>
    <scope>NUCLEOTIDE SEQUENCE</scope>
    <source>
        <strain evidence="6">R40</strain>
    </source>
</reference>
<dbReference type="SMART" id="SM00220">
    <property type="entry name" value="S_TKc"/>
    <property type="match status" value="1"/>
</dbReference>
<dbReference type="InterPro" id="IPR000719">
    <property type="entry name" value="Prot_kinase_dom"/>
</dbReference>
<keyword evidence="1" id="KW-0808">Transferase</keyword>
<name>A0A8T0IVQ4_CERPU</name>
<keyword evidence="4" id="KW-0067">ATP-binding</keyword>
<dbReference type="PANTHER" id="PTHR44329">
    <property type="entry name" value="SERINE/THREONINE-PROTEIN KINASE TNNI3K-RELATED"/>
    <property type="match status" value="1"/>
</dbReference>
<dbReference type="AlphaFoldDB" id="A0A8T0IVQ4"/>
<accession>A0A8T0IVQ4</accession>
<evidence type="ECO:0000313" key="7">
    <source>
        <dbReference type="Proteomes" id="UP000822688"/>
    </source>
</evidence>
<dbReference type="SUPFAM" id="SSF56112">
    <property type="entry name" value="Protein kinase-like (PK-like)"/>
    <property type="match status" value="1"/>
</dbReference>
<dbReference type="Gene3D" id="1.10.510.10">
    <property type="entry name" value="Transferase(Phosphotransferase) domain 1"/>
    <property type="match status" value="1"/>
</dbReference>
<keyword evidence="7" id="KW-1185">Reference proteome</keyword>
<evidence type="ECO:0000256" key="1">
    <source>
        <dbReference type="ARBA" id="ARBA00022679"/>
    </source>
</evidence>
<evidence type="ECO:0000256" key="3">
    <source>
        <dbReference type="ARBA" id="ARBA00022777"/>
    </source>
</evidence>
<dbReference type="GO" id="GO:0005524">
    <property type="term" value="F:ATP binding"/>
    <property type="evidence" value="ECO:0007669"/>
    <property type="project" value="UniProtKB-KW"/>
</dbReference>
<dbReference type="Pfam" id="PF00069">
    <property type="entry name" value="Pkinase"/>
    <property type="match status" value="1"/>
</dbReference>
<dbReference type="Proteomes" id="UP000822688">
    <property type="component" value="Chromosome 2"/>
</dbReference>
<dbReference type="PROSITE" id="PS50011">
    <property type="entry name" value="PROTEIN_KINASE_DOM"/>
    <property type="match status" value="1"/>
</dbReference>
<dbReference type="InterPro" id="IPR051681">
    <property type="entry name" value="Ser/Thr_Kinases-Pseudokinases"/>
</dbReference>
<proteinExistence type="predicted"/>
<dbReference type="EMBL" id="CM026422">
    <property type="protein sequence ID" value="KAG0587267.1"/>
    <property type="molecule type" value="Genomic_DNA"/>
</dbReference>
<keyword evidence="3" id="KW-0418">Kinase</keyword>
<comment type="caution">
    <text evidence="6">The sequence shown here is derived from an EMBL/GenBank/DDBJ whole genome shotgun (WGS) entry which is preliminary data.</text>
</comment>
<dbReference type="GO" id="GO:0004674">
    <property type="term" value="F:protein serine/threonine kinase activity"/>
    <property type="evidence" value="ECO:0007669"/>
    <property type="project" value="TreeGrafter"/>
</dbReference>
<keyword evidence="2" id="KW-0547">Nucleotide-binding</keyword>
<dbReference type="PANTHER" id="PTHR44329:SF288">
    <property type="entry name" value="MITOGEN-ACTIVATED PROTEIN KINASE KINASE KINASE 20"/>
    <property type="match status" value="1"/>
</dbReference>
<sequence length="390" mass="44938">MEFLKRLTHRIRPQKSLKEQIEQSKSHWSEIVVTDTISIEEEVADNLREFQRLQSHPAWGCFFKTFGYDTRDFSSSGSLEIGKKLAEGAQGELFHAKVTWKNPKSNEIDLEYGRQWVLKVFKKGTLLRHLQSQWPQGMLQHHAEIQKRSSLGLSLGLLQTCDVCHGVLLENGRFAFMMQREKEDLRSFIDRQMKQNMKKGFGSLAQNDIEYIMSRIAQGVEWLHNRNIVHRDLKASNVLHTRISNDFIVADFECSVGVVGTGFWRAPEILQACKDGVVYAKIELFSKEVDIYSYGMTCYEVLSGKLPFQEQVVTLDDIINGKRPEVPEYVEDWIRELLNKCWQSDPIARPSIGEILEFILANSRQAKVVDEAQKKWKLNPALSPMGAFLQ</sequence>
<evidence type="ECO:0000256" key="2">
    <source>
        <dbReference type="ARBA" id="ARBA00022741"/>
    </source>
</evidence>
<gene>
    <name evidence="6" type="ORF">KC19_2G153100</name>
</gene>
<evidence type="ECO:0000313" key="6">
    <source>
        <dbReference type="EMBL" id="KAG0587267.1"/>
    </source>
</evidence>